<comment type="caution">
    <text evidence="3">The sequence shown here is derived from an EMBL/GenBank/DDBJ whole genome shotgun (WGS) entry which is preliminary data.</text>
</comment>
<dbReference type="InterPro" id="IPR032830">
    <property type="entry name" value="XPB/Ssl2_N"/>
</dbReference>
<keyword evidence="3" id="KW-0067">ATP-binding</keyword>
<feature type="region of interest" description="Disordered" evidence="1">
    <location>
        <begin position="556"/>
        <end position="595"/>
    </location>
</feature>
<feature type="compositionally biased region" description="Low complexity" evidence="1">
    <location>
        <begin position="315"/>
        <end position="326"/>
    </location>
</feature>
<dbReference type="AlphaFoldDB" id="A0AAP4F785"/>
<keyword evidence="3" id="KW-0378">Hydrolase</keyword>
<evidence type="ECO:0000313" key="4">
    <source>
        <dbReference type="Proteomes" id="UP001226160"/>
    </source>
</evidence>
<feature type="compositionally biased region" description="Basic and acidic residues" evidence="1">
    <location>
        <begin position="556"/>
        <end position="568"/>
    </location>
</feature>
<dbReference type="RefSeq" id="WP_284589923.1">
    <property type="nucleotide sequence ID" value="NZ_JASNVP010000008.1"/>
</dbReference>
<feature type="compositionally biased region" description="Low complexity" evidence="1">
    <location>
        <begin position="810"/>
        <end position="826"/>
    </location>
</feature>
<feature type="domain" description="Helicase XPB/Ssl2 N-terminal" evidence="2">
    <location>
        <begin position="613"/>
        <end position="735"/>
    </location>
</feature>
<feature type="region of interest" description="Disordered" evidence="1">
    <location>
        <begin position="804"/>
        <end position="854"/>
    </location>
</feature>
<name>A0AAP4F785_9CORY</name>
<feature type="region of interest" description="Disordered" evidence="1">
    <location>
        <begin position="771"/>
        <end position="791"/>
    </location>
</feature>
<feature type="region of interest" description="Disordered" evidence="1">
    <location>
        <begin position="313"/>
        <end position="339"/>
    </location>
</feature>
<dbReference type="Pfam" id="PF13625">
    <property type="entry name" value="Helicase_C_3"/>
    <property type="match status" value="1"/>
</dbReference>
<protein>
    <submittedName>
        <fullName evidence="3">Helicase-associated domain-containing protein</fullName>
    </submittedName>
</protein>
<dbReference type="EMBL" id="JASNVP010000008">
    <property type="protein sequence ID" value="MDK4326680.1"/>
    <property type="molecule type" value="Genomic_DNA"/>
</dbReference>
<evidence type="ECO:0000259" key="2">
    <source>
        <dbReference type="Pfam" id="PF13625"/>
    </source>
</evidence>
<gene>
    <name evidence="3" type="ORF">QPX54_09220</name>
</gene>
<keyword evidence="3" id="KW-0547">Nucleotide-binding</keyword>
<dbReference type="Proteomes" id="UP001226160">
    <property type="component" value="Unassembled WGS sequence"/>
</dbReference>
<feature type="compositionally biased region" description="Low complexity" evidence="1">
    <location>
        <begin position="833"/>
        <end position="854"/>
    </location>
</feature>
<organism evidence="3 4">
    <name type="scientific">Corynebacterium propinquum</name>
    <dbReference type="NCBI Taxonomy" id="43769"/>
    <lineage>
        <taxon>Bacteria</taxon>
        <taxon>Bacillati</taxon>
        <taxon>Actinomycetota</taxon>
        <taxon>Actinomycetes</taxon>
        <taxon>Mycobacteriales</taxon>
        <taxon>Corynebacteriaceae</taxon>
        <taxon>Corynebacterium</taxon>
    </lineage>
</organism>
<proteinExistence type="predicted"/>
<evidence type="ECO:0000256" key="1">
    <source>
        <dbReference type="SAM" id="MobiDB-lite"/>
    </source>
</evidence>
<accession>A0AAP4F785</accession>
<feature type="compositionally biased region" description="Low complexity" evidence="1">
    <location>
        <begin position="569"/>
        <end position="589"/>
    </location>
</feature>
<dbReference type="GO" id="GO:0004386">
    <property type="term" value="F:helicase activity"/>
    <property type="evidence" value="ECO:0007669"/>
    <property type="project" value="UniProtKB-KW"/>
</dbReference>
<reference evidence="3" key="1">
    <citation type="submission" date="2023-05" db="EMBL/GenBank/DDBJ databases">
        <title>Metabolic capabilities are highly conserved among human nasal-associated Corynebacterium species in pangenomic analyses.</title>
        <authorList>
            <person name="Tran T.H."/>
            <person name="Roberts A.Q."/>
            <person name="Escapa I.F."/>
            <person name="Gao W."/>
            <person name="Conlan S."/>
            <person name="Kong H."/>
            <person name="Segre J.A."/>
            <person name="Kelly M.S."/>
            <person name="Lemon K.P."/>
        </authorList>
    </citation>
    <scope>NUCLEOTIDE SEQUENCE</scope>
    <source>
        <strain evidence="3">KPL2654</strain>
    </source>
</reference>
<keyword evidence="3" id="KW-0347">Helicase</keyword>
<sequence length="922" mass="99370">MADHPITRSPAELVEQWLHSRTNQQLATVLQARSDIAIPQPHDLHTLAHRLLLPASLARAIEQRNATELAILEALLATGAHTQPVSRKDVVRVLAGTQLENAHQDPPPRADASVEGNYAVDVDKQHSVTATNSTADLLSQTLQQLRDHALVFPYSATEKTPIAEGAEDAADTDVPQAPEDTEDTSLMWIPARVDKLLSHRDRLLYQESVPADVVDKLPEKHQEILRRIHAGGGLGTTKHARSDDPEHPITQMINSGVLRAIDDSTVTLPVSVNRIVSGLPATDVHLLPSSRISSELWDSDAAVAAHYLPARNPSESELSADSSNSATTAQETTDSGATATGLEACREISSLLDLLDTHPVPMLKNGGLGQRSSKLLAQHLERTTAEVYRVVALAHAAGVIGTGEPHPLPAEGEGNYLAPTRRADEWQEADLPTRWTMLLRGWLDSLWPWWTLLPDTGGTTQFGGTEAHQRLLHPEFSHHRLAFYRRLVVRGYARSSARGPITAHELWQDLLFLYPKLITQQTQALLTPLLQEAEWVGAISNGRLSTPALALLADENRTEQQRTGDHNHSSASSAGITTARSSTARTSTAVEEEPTDPVLSAAHKLCPATVSEFIVQADFTVMCPGPLEYAVRSELELIAKLESPGLASLYRIEESSVRRGLDAGRSGEQIIAFLREHSLTPVPDSMISVIRELARHHGGLRGGPAVSYLRCDDPETLDLLEHSAVAEEIAIHRIAPTVLISQRPLAAVVQVLAQHNFYAVAEDSSGHGVDIRLSPARVPQPRAKPTSAPRVDAARIAGIVDKLGSHDRGSSAGSSTESSAVAGVASPQTPRKTASINTTSTSRASTNAAPATSTAEISNTVELAQRSGRLLAVGYANKSGERQQVRATVLSIFGGNVDIRVAGDGSVRRIPLHRIIDVAHAD</sequence>
<evidence type="ECO:0000313" key="3">
    <source>
        <dbReference type="EMBL" id="MDK4326680.1"/>
    </source>
</evidence>
<feature type="compositionally biased region" description="Polar residues" evidence="1">
    <location>
        <begin position="327"/>
        <end position="338"/>
    </location>
</feature>